<dbReference type="PANTHER" id="PTHR33164">
    <property type="entry name" value="TRANSCRIPTIONAL REGULATOR, MARR FAMILY"/>
    <property type="match status" value="1"/>
</dbReference>
<evidence type="ECO:0000256" key="3">
    <source>
        <dbReference type="ARBA" id="ARBA00023163"/>
    </source>
</evidence>
<accession>A0A6I4UYC2</accession>
<dbReference type="PRINTS" id="PR00598">
    <property type="entry name" value="HTHMARR"/>
</dbReference>
<dbReference type="InterPro" id="IPR023187">
    <property type="entry name" value="Tscrpt_reg_MarR-type_CS"/>
</dbReference>
<dbReference type="PANTHER" id="PTHR33164:SF64">
    <property type="entry name" value="TRANSCRIPTIONAL REGULATOR SLYA"/>
    <property type="match status" value="1"/>
</dbReference>
<dbReference type="EMBL" id="WTYK01000008">
    <property type="protein sequence ID" value="MXP42583.1"/>
    <property type="molecule type" value="Genomic_DNA"/>
</dbReference>
<dbReference type="RefSeq" id="WP_160747433.1">
    <property type="nucleotide sequence ID" value="NZ_WTYK01000008.1"/>
</dbReference>
<evidence type="ECO:0000313" key="6">
    <source>
        <dbReference type="Proteomes" id="UP000469159"/>
    </source>
</evidence>
<dbReference type="InterPro" id="IPR039422">
    <property type="entry name" value="MarR/SlyA-like"/>
</dbReference>
<dbReference type="PROSITE" id="PS01117">
    <property type="entry name" value="HTH_MARR_1"/>
    <property type="match status" value="1"/>
</dbReference>
<evidence type="ECO:0000256" key="1">
    <source>
        <dbReference type="ARBA" id="ARBA00023015"/>
    </source>
</evidence>
<keyword evidence="2" id="KW-0238">DNA-binding</keyword>
<dbReference type="Proteomes" id="UP000469159">
    <property type="component" value="Unassembled WGS sequence"/>
</dbReference>
<dbReference type="GO" id="GO:0003700">
    <property type="term" value="F:DNA-binding transcription factor activity"/>
    <property type="evidence" value="ECO:0007669"/>
    <property type="project" value="InterPro"/>
</dbReference>
<dbReference type="InterPro" id="IPR000835">
    <property type="entry name" value="HTH_MarR-typ"/>
</dbReference>
<dbReference type="SUPFAM" id="SSF46785">
    <property type="entry name" value="Winged helix' DNA-binding domain"/>
    <property type="match status" value="1"/>
</dbReference>
<organism evidence="5 6">
    <name type="scientific">Croceibacterium soli</name>
    <dbReference type="NCBI Taxonomy" id="1739690"/>
    <lineage>
        <taxon>Bacteria</taxon>
        <taxon>Pseudomonadati</taxon>
        <taxon>Pseudomonadota</taxon>
        <taxon>Alphaproteobacteria</taxon>
        <taxon>Sphingomonadales</taxon>
        <taxon>Erythrobacteraceae</taxon>
        <taxon>Croceibacterium</taxon>
    </lineage>
</organism>
<dbReference type="AlphaFoldDB" id="A0A6I4UYC2"/>
<protein>
    <submittedName>
        <fullName evidence="5">MarR family transcriptional regulator</fullName>
    </submittedName>
</protein>
<dbReference type="PROSITE" id="PS50995">
    <property type="entry name" value="HTH_MARR_2"/>
    <property type="match status" value="1"/>
</dbReference>
<keyword evidence="3" id="KW-0804">Transcription</keyword>
<feature type="domain" description="HTH marR-type" evidence="4">
    <location>
        <begin position="27"/>
        <end position="163"/>
    </location>
</feature>
<name>A0A6I4UYC2_9SPHN</name>
<gene>
    <name evidence="5" type="ORF">GRI75_13135</name>
</gene>
<dbReference type="OrthoDB" id="7875071at2"/>
<evidence type="ECO:0000256" key="2">
    <source>
        <dbReference type="ARBA" id="ARBA00023125"/>
    </source>
</evidence>
<evidence type="ECO:0000259" key="4">
    <source>
        <dbReference type="PROSITE" id="PS50995"/>
    </source>
</evidence>
<sequence length="167" mass="19329">MNSGENYDHDDWSTRYNEFYPAGSRLDNEFRTSLMLVRSGKSWTQRVESRILNETGQTRARWQVLFAIGFAEQPVIMSELCKRVHVQWPTMVRLIEAMERDGLIRREDHPDDKRSRYIYLTAAGEDVIARVQPVLDNERSAVFGALSDAELKTAQAILEKIYRASTT</sequence>
<dbReference type="SMART" id="SM00347">
    <property type="entry name" value="HTH_MARR"/>
    <property type="match status" value="1"/>
</dbReference>
<keyword evidence="1" id="KW-0805">Transcription regulation</keyword>
<dbReference type="Gene3D" id="1.10.10.10">
    <property type="entry name" value="Winged helix-like DNA-binding domain superfamily/Winged helix DNA-binding domain"/>
    <property type="match status" value="1"/>
</dbReference>
<dbReference type="InterPro" id="IPR036390">
    <property type="entry name" value="WH_DNA-bd_sf"/>
</dbReference>
<dbReference type="GO" id="GO:0006950">
    <property type="term" value="P:response to stress"/>
    <property type="evidence" value="ECO:0007669"/>
    <property type="project" value="TreeGrafter"/>
</dbReference>
<reference evidence="5 6" key="1">
    <citation type="submission" date="2019-12" db="EMBL/GenBank/DDBJ databases">
        <title>Genomic-based taxomic classification of the family Erythrobacteraceae.</title>
        <authorList>
            <person name="Xu L."/>
        </authorList>
    </citation>
    <scope>NUCLEOTIDE SEQUENCE [LARGE SCALE GENOMIC DNA]</scope>
    <source>
        <strain evidence="5 6">MCCC 1K02066</strain>
    </source>
</reference>
<dbReference type="InterPro" id="IPR036388">
    <property type="entry name" value="WH-like_DNA-bd_sf"/>
</dbReference>
<proteinExistence type="predicted"/>
<comment type="caution">
    <text evidence="5">The sequence shown here is derived from an EMBL/GenBank/DDBJ whole genome shotgun (WGS) entry which is preliminary data.</text>
</comment>
<keyword evidence="6" id="KW-1185">Reference proteome</keyword>
<dbReference type="Pfam" id="PF12802">
    <property type="entry name" value="MarR_2"/>
    <property type="match status" value="1"/>
</dbReference>
<evidence type="ECO:0000313" key="5">
    <source>
        <dbReference type="EMBL" id="MXP42583.1"/>
    </source>
</evidence>
<dbReference type="GO" id="GO:0003677">
    <property type="term" value="F:DNA binding"/>
    <property type="evidence" value="ECO:0007669"/>
    <property type="project" value="UniProtKB-KW"/>
</dbReference>